<proteinExistence type="inferred from homology"/>
<reference evidence="3" key="1">
    <citation type="submission" date="2022-10" db="EMBL/GenBank/DDBJ databases">
        <title>Chitinophaga sp. nov., isolated from soil.</title>
        <authorList>
            <person name="Jeon C.O."/>
        </authorList>
    </citation>
    <scope>NUCLEOTIDE SEQUENCE</scope>
    <source>
        <strain evidence="3">R8</strain>
    </source>
</reference>
<protein>
    <submittedName>
        <fullName evidence="3">DinB family protein</fullName>
    </submittedName>
</protein>
<evidence type="ECO:0000313" key="3">
    <source>
        <dbReference type="EMBL" id="UYQ94511.1"/>
    </source>
</evidence>
<sequence>MANNIIESAASVITPEALKAHWQGHRGLSRRIIENFPEKELFEFSIGGMRPFAMLALEMTDLAQGGVRGLATGNWSYGPGIPRYMDEARGGINTKADLLALWDEVTADIEQYFPQIAPERWQQVEKAFGMYENTNIGTFHYLLENEIHHRGQGYVYLRALGIEPTPFWERG</sequence>
<keyword evidence="4" id="KW-1185">Reference proteome</keyword>
<accession>A0ABY6J8A6</accession>
<organism evidence="3 4">
    <name type="scientific">Chitinophaga horti</name>
    <dbReference type="NCBI Taxonomy" id="2920382"/>
    <lineage>
        <taxon>Bacteria</taxon>
        <taxon>Pseudomonadati</taxon>
        <taxon>Bacteroidota</taxon>
        <taxon>Chitinophagia</taxon>
        <taxon>Chitinophagales</taxon>
        <taxon>Chitinophagaceae</taxon>
        <taxon>Chitinophaga</taxon>
    </lineage>
</organism>
<dbReference type="InterPro" id="IPR034660">
    <property type="entry name" value="DinB/YfiT-like"/>
</dbReference>
<dbReference type="EMBL" id="CP107006">
    <property type="protein sequence ID" value="UYQ94511.1"/>
    <property type="molecule type" value="Genomic_DNA"/>
</dbReference>
<dbReference type="InterPro" id="IPR007837">
    <property type="entry name" value="DinB"/>
</dbReference>
<dbReference type="Gene3D" id="1.20.120.450">
    <property type="entry name" value="dinb family like domain"/>
    <property type="match status" value="1"/>
</dbReference>
<comment type="similarity">
    <text evidence="1">Belongs to the DinB family.</text>
</comment>
<dbReference type="SUPFAM" id="SSF109854">
    <property type="entry name" value="DinB/YfiT-like putative metalloenzymes"/>
    <property type="match status" value="1"/>
</dbReference>
<keyword evidence="2" id="KW-0479">Metal-binding</keyword>
<dbReference type="RefSeq" id="WP_244845523.1">
    <property type="nucleotide sequence ID" value="NZ_CP107006.1"/>
</dbReference>
<dbReference type="Proteomes" id="UP001162741">
    <property type="component" value="Chromosome"/>
</dbReference>
<name>A0ABY6J8A6_9BACT</name>
<dbReference type="Pfam" id="PF05163">
    <property type="entry name" value="DinB"/>
    <property type="match status" value="1"/>
</dbReference>
<evidence type="ECO:0000256" key="1">
    <source>
        <dbReference type="ARBA" id="ARBA00008635"/>
    </source>
</evidence>
<evidence type="ECO:0000313" key="4">
    <source>
        <dbReference type="Proteomes" id="UP001162741"/>
    </source>
</evidence>
<gene>
    <name evidence="3" type="ORF">MKQ68_05330</name>
</gene>
<evidence type="ECO:0000256" key="2">
    <source>
        <dbReference type="ARBA" id="ARBA00022723"/>
    </source>
</evidence>